<dbReference type="GO" id="GO:0003713">
    <property type="term" value="F:transcription coactivator activity"/>
    <property type="evidence" value="ECO:0007669"/>
    <property type="project" value="TreeGrafter"/>
</dbReference>
<keyword evidence="7" id="KW-0156">Chromatin regulator</keyword>
<comment type="catalytic activity">
    <reaction evidence="12">
        <text>L-lysyl-[protein] + acetyl-CoA = N(6)-acetyl-L-lysyl-[protein] + CoA + H(+)</text>
        <dbReference type="Rhea" id="RHEA:45948"/>
        <dbReference type="Rhea" id="RHEA-COMP:9752"/>
        <dbReference type="Rhea" id="RHEA-COMP:10731"/>
        <dbReference type="ChEBI" id="CHEBI:15378"/>
        <dbReference type="ChEBI" id="CHEBI:29969"/>
        <dbReference type="ChEBI" id="CHEBI:57287"/>
        <dbReference type="ChEBI" id="CHEBI:57288"/>
        <dbReference type="ChEBI" id="CHEBI:61930"/>
        <dbReference type="EC" id="2.3.1.48"/>
    </reaction>
</comment>
<evidence type="ECO:0000256" key="10">
    <source>
        <dbReference type="ARBA" id="ARBA00023163"/>
    </source>
</evidence>
<dbReference type="OrthoDB" id="5852836at2759"/>
<dbReference type="GO" id="GO:0008270">
    <property type="term" value="F:zinc ion binding"/>
    <property type="evidence" value="ECO:0007669"/>
    <property type="project" value="UniProtKB-KW"/>
</dbReference>
<dbReference type="GO" id="GO:0004402">
    <property type="term" value="F:histone acetyltransferase activity"/>
    <property type="evidence" value="ECO:0007669"/>
    <property type="project" value="InterPro"/>
</dbReference>
<dbReference type="InterPro" id="IPR035898">
    <property type="entry name" value="TAZ_dom_sf"/>
</dbReference>
<sequence length="189" mass="22023">MIHNALRVRRGFYKNTCQIFIEVKFEEERSHCNADNLRYSKLGIESQKVMEHLCVGCPNTNAKWYCTVCGDYILCGSCLATTEHPHIFELIPSESAGNRRLENIQRCTHYWVHVSRCRDADCRQSKCQLMKQALEHTKTCTSREIYGNCRVCRQLMQLSFEHAKQCSQPACFVPFCMNMRQKMAARQNV</sequence>
<dbReference type="GO" id="GO:0045944">
    <property type="term" value="P:positive regulation of transcription by RNA polymerase II"/>
    <property type="evidence" value="ECO:0007669"/>
    <property type="project" value="TreeGrafter"/>
</dbReference>
<feature type="domain" description="TAZ-type" evidence="14">
    <location>
        <begin position="97"/>
        <end position="179"/>
    </location>
</feature>
<evidence type="ECO:0000256" key="6">
    <source>
        <dbReference type="ARBA" id="ARBA00022833"/>
    </source>
</evidence>
<dbReference type="Proteomes" id="UP001152747">
    <property type="component" value="Unassembled WGS sequence"/>
</dbReference>
<name>A0A9P1N470_9PELO</name>
<dbReference type="GO" id="GO:0005667">
    <property type="term" value="C:transcription regulator complex"/>
    <property type="evidence" value="ECO:0007669"/>
    <property type="project" value="TreeGrafter"/>
</dbReference>
<keyword evidence="16" id="KW-1185">Reference proteome</keyword>
<dbReference type="Gene3D" id="1.20.1020.10">
    <property type="entry name" value="TAZ domain"/>
    <property type="match status" value="1"/>
</dbReference>
<feature type="zinc finger region" description="TAZ-type" evidence="13">
    <location>
        <begin position="97"/>
        <end position="179"/>
    </location>
</feature>
<dbReference type="GO" id="GO:0000123">
    <property type="term" value="C:histone acetyltransferase complex"/>
    <property type="evidence" value="ECO:0007669"/>
    <property type="project" value="TreeGrafter"/>
</dbReference>
<evidence type="ECO:0000256" key="8">
    <source>
        <dbReference type="ARBA" id="ARBA00023015"/>
    </source>
</evidence>
<dbReference type="PANTHER" id="PTHR13808">
    <property type="entry name" value="CBP/P300-RELATED"/>
    <property type="match status" value="1"/>
</dbReference>
<keyword evidence="3" id="KW-0808">Transferase</keyword>
<dbReference type="AlphaFoldDB" id="A0A9P1N470"/>
<dbReference type="Gene3D" id="3.30.60.90">
    <property type="match status" value="1"/>
</dbReference>
<evidence type="ECO:0000256" key="2">
    <source>
        <dbReference type="ARBA" id="ARBA00013184"/>
    </source>
</evidence>
<evidence type="ECO:0000256" key="9">
    <source>
        <dbReference type="ARBA" id="ARBA00023159"/>
    </source>
</evidence>
<evidence type="ECO:0000256" key="5">
    <source>
        <dbReference type="ARBA" id="ARBA00022771"/>
    </source>
</evidence>
<dbReference type="EMBL" id="CANHGI010000005">
    <property type="protein sequence ID" value="CAI5450685.1"/>
    <property type="molecule type" value="Genomic_DNA"/>
</dbReference>
<keyword evidence="8" id="KW-0805">Transcription regulation</keyword>
<keyword evidence="11" id="KW-0539">Nucleus</keyword>
<evidence type="ECO:0000256" key="4">
    <source>
        <dbReference type="ARBA" id="ARBA00022723"/>
    </source>
</evidence>
<dbReference type="InterPro" id="IPR013178">
    <property type="entry name" value="Histone_AcTrfase_Rtt109/CBP"/>
</dbReference>
<keyword evidence="5 13" id="KW-0863">Zinc-finger</keyword>
<dbReference type="InterPro" id="IPR000197">
    <property type="entry name" value="Znf_TAZ"/>
</dbReference>
<dbReference type="InterPro" id="IPR000433">
    <property type="entry name" value="Znf_ZZ"/>
</dbReference>
<dbReference type="Pfam" id="PF00569">
    <property type="entry name" value="ZZ"/>
    <property type="match status" value="1"/>
</dbReference>
<accession>A0A9P1N470</accession>
<dbReference type="GO" id="GO:0031490">
    <property type="term" value="F:chromatin DNA binding"/>
    <property type="evidence" value="ECO:0007669"/>
    <property type="project" value="TreeGrafter"/>
</dbReference>
<dbReference type="SUPFAM" id="SSF57850">
    <property type="entry name" value="RING/U-box"/>
    <property type="match status" value="1"/>
</dbReference>
<dbReference type="InterPro" id="IPR043145">
    <property type="entry name" value="Znf_ZZ_sf"/>
</dbReference>
<comment type="subcellular location">
    <subcellularLocation>
        <location evidence="1">Nucleus</location>
    </subcellularLocation>
</comment>
<organism evidence="15 16">
    <name type="scientific">Caenorhabditis angaria</name>
    <dbReference type="NCBI Taxonomy" id="860376"/>
    <lineage>
        <taxon>Eukaryota</taxon>
        <taxon>Metazoa</taxon>
        <taxon>Ecdysozoa</taxon>
        <taxon>Nematoda</taxon>
        <taxon>Chromadorea</taxon>
        <taxon>Rhabditida</taxon>
        <taxon>Rhabditina</taxon>
        <taxon>Rhabditomorpha</taxon>
        <taxon>Rhabditoidea</taxon>
        <taxon>Rhabditidae</taxon>
        <taxon>Peloderinae</taxon>
        <taxon>Caenorhabditis</taxon>
    </lineage>
</organism>
<keyword evidence="9" id="KW-0010">Activator</keyword>
<evidence type="ECO:0000256" key="12">
    <source>
        <dbReference type="ARBA" id="ARBA00048017"/>
    </source>
</evidence>
<dbReference type="EC" id="2.3.1.48" evidence="2"/>
<proteinExistence type="predicted"/>
<evidence type="ECO:0000256" key="1">
    <source>
        <dbReference type="ARBA" id="ARBA00004123"/>
    </source>
</evidence>
<gene>
    <name evidence="15" type="ORF">CAMP_LOCUS13322</name>
</gene>
<dbReference type="PANTHER" id="PTHR13808:SF1">
    <property type="entry name" value="HISTONE ACETYLTRANSFERASE"/>
    <property type="match status" value="1"/>
</dbReference>
<evidence type="ECO:0000256" key="11">
    <source>
        <dbReference type="ARBA" id="ARBA00023242"/>
    </source>
</evidence>
<keyword evidence="10" id="KW-0804">Transcription</keyword>
<evidence type="ECO:0000256" key="7">
    <source>
        <dbReference type="ARBA" id="ARBA00022853"/>
    </source>
</evidence>
<dbReference type="GO" id="GO:0005634">
    <property type="term" value="C:nucleus"/>
    <property type="evidence" value="ECO:0007669"/>
    <property type="project" value="UniProtKB-SubCell"/>
</dbReference>
<dbReference type="SUPFAM" id="SSF57933">
    <property type="entry name" value="TAZ domain"/>
    <property type="match status" value="1"/>
</dbReference>
<protein>
    <recommendedName>
        <fullName evidence="2">histone acetyltransferase</fullName>
        <ecNumber evidence="2">2.3.1.48</ecNumber>
    </recommendedName>
</protein>
<evidence type="ECO:0000313" key="15">
    <source>
        <dbReference type="EMBL" id="CAI5450685.1"/>
    </source>
</evidence>
<evidence type="ECO:0000256" key="3">
    <source>
        <dbReference type="ARBA" id="ARBA00022679"/>
    </source>
</evidence>
<dbReference type="Pfam" id="PF02135">
    <property type="entry name" value="zf-TAZ"/>
    <property type="match status" value="1"/>
</dbReference>
<evidence type="ECO:0000259" key="14">
    <source>
        <dbReference type="PROSITE" id="PS50134"/>
    </source>
</evidence>
<comment type="caution">
    <text evidence="15">The sequence shown here is derived from an EMBL/GenBank/DDBJ whole genome shotgun (WGS) entry which is preliminary data.</text>
</comment>
<dbReference type="SMART" id="SM00551">
    <property type="entry name" value="ZnF_TAZ"/>
    <property type="match status" value="1"/>
</dbReference>
<keyword evidence="4 13" id="KW-0479">Metal-binding</keyword>
<keyword evidence="6 13" id="KW-0862">Zinc</keyword>
<reference evidence="15" key="1">
    <citation type="submission" date="2022-11" db="EMBL/GenBank/DDBJ databases">
        <authorList>
            <person name="Kikuchi T."/>
        </authorList>
    </citation>
    <scope>NUCLEOTIDE SEQUENCE</scope>
    <source>
        <strain evidence="15">PS1010</strain>
    </source>
</reference>
<evidence type="ECO:0000256" key="13">
    <source>
        <dbReference type="PROSITE-ProRule" id="PRU00203"/>
    </source>
</evidence>
<dbReference type="PROSITE" id="PS50134">
    <property type="entry name" value="ZF_TAZ"/>
    <property type="match status" value="1"/>
</dbReference>
<evidence type="ECO:0000313" key="16">
    <source>
        <dbReference type="Proteomes" id="UP001152747"/>
    </source>
</evidence>